<accession>A0A835LEG4</accession>
<name>A0A835LEG4_SPOEX</name>
<comment type="caution">
    <text evidence="1">The sequence shown here is derived from an EMBL/GenBank/DDBJ whole genome shotgun (WGS) entry which is preliminary data.</text>
</comment>
<sequence length="95" mass="10998">MVWYCWAAVPPLSRARSKHHTILYWNHFAVLSGPYLRTSRCLSLPKFPYDSKIYDLRRDLTLDAALSVLSEDISHNQMSSLDEFVNSPAWLVKLS</sequence>
<protein>
    <submittedName>
        <fullName evidence="1">Uncharacterized protein</fullName>
    </submittedName>
</protein>
<evidence type="ECO:0000313" key="1">
    <source>
        <dbReference type="EMBL" id="KAF9421867.1"/>
    </source>
</evidence>
<proteinExistence type="predicted"/>
<dbReference type="EMBL" id="JACKWZ010000021">
    <property type="protein sequence ID" value="KAF9421867.1"/>
    <property type="molecule type" value="Genomic_DNA"/>
</dbReference>
<dbReference type="Proteomes" id="UP000648187">
    <property type="component" value="Unassembled WGS sequence"/>
</dbReference>
<reference evidence="1" key="1">
    <citation type="submission" date="2020-08" db="EMBL/GenBank/DDBJ databases">
        <title>Spodoptera exigua strain:BAW_Kor-Di-RS1 Genome sequencing and assembly.</title>
        <authorList>
            <person name="Kim J."/>
            <person name="Nam H.Y."/>
            <person name="Kwon M."/>
            <person name="Choi J.H."/>
            <person name="Cho S.R."/>
            <person name="Kim G.-H."/>
        </authorList>
    </citation>
    <scope>NUCLEOTIDE SEQUENCE</scope>
    <source>
        <strain evidence="1">BAW_Kor-Di-RS1</strain>
        <tissue evidence="1">Whole-body</tissue>
    </source>
</reference>
<gene>
    <name evidence="1" type="ORF">HW555_002307</name>
</gene>
<dbReference type="AlphaFoldDB" id="A0A835LEG4"/>
<evidence type="ECO:0000313" key="2">
    <source>
        <dbReference type="Proteomes" id="UP000648187"/>
    </source>
</evidence>
<organism evidence="1 2">
    <name type="scientific">Spodoptera exigua</name>
    <name type="common">Beet armyworm</name>
    <name type="synonym">Noctua fulgens</name>
    <dbReference type="NCBI Taxonomy" id="7107"/>
    <lineage>
        <taxon>Eukaryota</taxon>
        <taxon>Metazoa</taxon>
        <taxon>Ecdysozoa</taxon>
        <taxon>Arthropoda</taxon>
        <taxon>Hexapoda</taxon>
        <taxon>Insecta</taxon>
        <taxon>Pterygota</taxon>
        <taxon>Neoptera</taxon>
        <taxon>Endopterygota</taxon>
        <taxon>Lepidoptera</taxon>
        <taxon>Glossata</taxon>
        <taxon>Ditrysia</taxon>
        <taxon>Noctuoidea</taxon>
        <taxon>Noctuidae</taxon>
        <taxon>Amphipyrinae</taxon>
        <taxon>Spodoptera</taxon>
    </lineage>
</organism>
<keyword evidence="2" id="KW-1185">Reference proteome</keyword>